<evidence type="ECO:0000313" key="6">
    <source>
        <dbReference type="Proteomes" id="UP000279236"/>
    </source>
</evidence>
<dbReference type="InterPro" id="IPR007506">
    <property type="entry name" value="PMDh-L-like_dom"/>
</dbReference>
<dbReference type="Pfam" id="PF01989">
    <property type="entry name" value="AcnX_swivel_put"/>
    <property type="match status" value="1"/>
</dbReference>
<dbReference type="InterPro" id="IPR002840">
    <property type="entry name" value="PMDh-S-like_dom"/>
</dbReference>
<keyword evidence="2" id="KW-0456">Lyase</keyword>
<comment type="caution">
    <text evidence="5">The sequence shown here is derived from an EMBL/GenBank/DDBJ whole genome shotgun (WGS) entry which is preliminary data.</text>
</comment>
<sequence length="630" mass="66112">MVCTGCVERPNADCSLEEVVQCVHPSDTPQPSRRDHAPHFLVPGRASGPLLYSNTPLSIWGGVSPSDGVVLDVHHPLHGRTIAGGVLAIPHGRGSCSGSLGMLELIVGGHGPVAIVLAEPDPILALGVLVAQAVFSRSIPVVVLGHEAFARLEAKDVATISPGLLNASAPGSTVAIPLQPASVDRHLELSTEDRAVLTGERGEGARKAMELVTAVARLEGAERLLDVEAAHIDACIYVGPATLEFAKHFATTGAKFAVKTTLNAISVDRRQWQAQGIDPEFGQAATSLADAYLSMGADPGSLTCAPYLLPNAPKRGAHVVWAESNAVVYANSVIGARTQKYPDMLDVLVAITGRAPAAGCHLDEPRRPTLCIRVDPDLRRVEDPSFWPLLGYAVGEAAGREVVLVIGLEKRSPTVSDLKAFGAAFATTSGSPMFHLAGITPEAEHWHAGTLRRVNVGVATLADTWSELNSAQDDRVDLVALGNPHLSLDEFEELAHLVAGRTAAVPLLLTCGQHVLSQAEAAGYLAAIKAFGAQVITDTCWCMLRHPVVPTGVGNIMTNSAKYAHYGPGEVGARMHFGSMTACVKAACAGNNDRTVPGWLAALPASTLATGDTLVVGTVALQHNSKRKER</sequence>
<dbReference type="PANTHER" id="PTHR36577">
    <property type="entry name" value="DUF521 DOMAIN PROTEIN (AFU_ORTHOLOGUE AFUA_6G00490)"/>
    <property type="match status" value="1"/>
</dbReference>
<dbReference type="AlphaFoldDB" id="A0A427XE79"/>
<reference evidence="5 6" key="1">
    <citation type="submission" date="2018-11" db="EMBL/GenBank/DDBJ databases">
        <title>Genome sequence of Apiotrichum porosum DSM 27194.</title>
        <authorList>
            <person name="Aliyu H."/>
            <person name="Gorte O."/>
            <person name="Ochsenreither K."/>
        </authorList>
    </citation>
    <scope>NUCLEOTIDE SEQUENCE [LARGE SCALE GENOMIC DNA]</scope>
    <source>
        <strain evidence="5 6">DSM 27194</strain>
    </source>
</reference>
<proteinExistence type="predicted"/>
<evidence type="ECO:0000256" key="2">
    <source>
        <dbReference type="ARBA" id="ARBA00023239"/>
    </source>
</evidence>
<dbReference type="SUPFAM" id="SSF52016">
    <property type="entry name" value="LeuD/IlvD-like"/>
    <property type="match status" value="1"/>
</dbReference>
<gene>
    <name evidence="5" type="ORF">EHS24_003534</name>
</gene>
<dbReference type="RefSeq" id="XP_028472377.1">
    <property type="nucleotide sequence ID" value="XM_028619203.1"/>
</dbReference>
<evidence type="ECO:0000259" key="4">
    <source>
        <dbReference type="Pfam" id="PF04412"/>
    </source>
</evidence>
<evidence type="ECO:0000313" key="5">
    <source>
        <dbReference type="EMBL" id="RSH77230.1"/>
    </source>
</evidence>
<dbReference type="CDD" id="cd01356">
    <property type="entry name" value="AcnX_swivel"/>
    <property type="match status" value="1"/>
</dbReference>
<dbReference type="PANTHER" id="PTHR36577:SF3">
    <property type="entry name" value="DUF521 DOMAIN PROTEIN (AFU_ORTHOLOGUE AFUA_6G00490)"/>
    <property type="match status" value="1"/>
</dbReference>
<dbReference type="Gene3D" id="3.50.30.10">
    <property type="entry name" value="Phosphohistidine domain"/>
    <property type="match status" value="1"/>
</dbReference>
<keyword evidence="1" id="KW-0408">Iron</keyword>
<dbReference type="GO" id="GO:0016829">
    <property type="term" value="F:lyase activity"/>
    <property type="evidence" value="ECO:0007669"/>
    <property type="project" value="UniProtKB-KW"/>
</dbReference>
<dbReference type="GeneID" id="39588077"/>
<dbReference type="OrthoDB" id="2594507at2759"/>
<evidence type="ECO:0008006" key="7">
    <source>
        <dbReference type="Google" id="ProtNLM"/>
    </source>
</evidence>
<protein>
    <recommendedName>
        <fullName evidence="7">DUF521 domain-containing protein</fullName>
    </recommendedName>
</protein>
<keyword evidence="6" id="KW-1185">Reference proteome</keyword>
<feature type="domain" description="Phosphomevalonate dehydratase large subunit-like" evidence="4">
    <location>
        <begin position="187"/>
        <end position="585"/>
    </location>
</feature>
<feature type="domain" description="Phosphomevalonate dehydratase small subunit-like" evidence="3">
    <location>
        <begin position="57"/>
        <end position="142"/>
    </location>
</feature>
<dbReference type="STRING" id="105984.A0A427XE79"/>
<dbReference type="CDD" id="cd01355">
    <property type="entry name" value="AcnX"/>
    <property type="match status" value="1"/>
</dbReference>
<organism evidence="5 6">
    <name type="scientific">Apiotrichum porosum</name>
    <dbReference type="NCBI Taxonomy" id="105984"/>
    <lineage>
        <taxon>Eukaryota</taxon>
        <taxon>Fungi</taxon>
        <taxon>Dikarya</taxon>
        <taxon>Basidiomycota</taxon>
        <taxon>Agaricomycotina</taxon>
        <taxon>Tremellomycetes</taxon>
        <taxon>Trichosporonales</taxon>
        <taxon>Trichosporonaceae</taxon>
        <taxon>Apiotrichum</taxon>
    </lineage>
</organism>
<evidence type="ECO:0000256" key="1">
    <source>
        <dbReference type="ARBA" id="ARBA00023004"/>
    </source>
</evidence>
<evidence type="ECO:0000259" key="3">
    <source>
        <dbReference type="Pfam" id="PF01989"/>
    </source>
</evidence>
<accession>A0A427XE79</accession>
<dbReference type="Proteomes" id="UP000279236">
    <property type="component" value="Unassembled WGS sequence"/>
</dbReference>
<name>A0A427XE79_9TREE</name>
<dbReference type="EMBL" id="RSCE01000017">
    <property type="protein sequence ID" value="RSH77230.1"/>
    <property type="molecule type" value="Genomic_DNA"/>
</dbReference>
<dbReference type="Pfam" id="PF04412">
    <property type="entry name" value="AcnX"/>
    <property type="match status" value="1"/>
</dbReference>